<reference evidence="1" key="1">
    <citation type="journal article" date="2013" name="Environ. Microbiol.">
        <title>Microbiota from the distal guts of lean and obese adolescents exhibit partial functional redundancy besides clear differences in community structure.</title>
        <authorList>
            <person name="Ferrer M."/>
            <person name="Ruiz A."/>
            <person name="Lanza F."/>
            <person name="Haange S.B."/>
            <person name="Oberbach A."/>
            <person name="Till H."/>
            <person name="Bargiela R."/>
            <person name="Campoy C."/>
            <person name="Segura M.T."/>
            <person name="Richter M."/>
            <person name="von Bergen M."/>
            <person name="Seifert J."/>
            <person name="Suarez A."/>
        </authorList>
    </citation>
    <scope>NUCLEOTIDE SEQUENCE</scope>
</reference>
<dbReference type="AlphaFoldDB" id="K1RCK2"/>
<feature type="non-terminal residue" evidence="1">
    <location>
        <position position="218"/>
    </location>
</feature>
<organism evidence="1">
    <name type="scientific">human gut metagenome</name>
    <dbReference type="NCBI Taxonomy" id="408170"/>
    <lineage>
        <taxon>unclassified sequences</taxon>
        <taxon>metagenomes</taxon>
        <taxon>organismal metagenomes</taxon>
    </lineage>
</organism>
<dbReference type="SUPFAM" id="SSF56935">
    <property type="entry name" value="Porins"/>
    <property type="match status" value="1"/>
</dbReference>
<proteinExistence type="predicted"/>
<comment type="caution">
    <text evidence="1">The sequence shown here is derived from an EMBL/GenBank/DDBJ whole genome shotgun (WGS) entry which is preliminary data.</text>
</comment>
<evidence type="ECO:0000313" key="1">
    <source>
        <dbReference type="EMBL" id="EKC43438.1"/>
    </source>
</evidence>
<keyword evidence="1" id="KW-0675">Receptor</keyword>
<sequence>MGVIVRPIESSPFRLGFAVHTPTWYDLRESYNATLSSDILAYEKPYNQTLSDFLVTPEYDYLTYDYNLTTPWKFNVSAGTTFAGAVAVGAEYEYQDYSSSKLKDVDGYELGDQPSVENYLKGVHTFRIGMETRIIPEFSIRAGYNYSSAAFSKDAYSALSLYSTRTDFNNTESKNTFTFGLGYRGSVIYADLAYKYDMYKSNFYAFDDIDLPATKVDN</sequence>
<accession>K1RCK2</accession>
<dbReference type="Gene3D" id="2.40.160.60">
    <property type="entry name" value="Outer membrane protein transport protein (OMPP1/FadL/TodX)"/>
    <property type="match status" value="1"/>
</dbReference>
<protein>
    <submittedName>
        <fullName evidence="1">Hemin receptor</fullName>
    </submittedName>
</protein>
<dbReference type="EMBL" id="AJWY01014549">
    <property type="protein sequence ID" value="EKC43438.1"/>
    <property type="molecule type" value="Genomic_DNA"/>
</dbReference>
<name>K1RCK2_9ZZZZ</name>
<gene>
    <name evidence="1" type="ORF">LEA_21146</name>
</gene>